<dbReference type="PANTHER" id="PTHR30221">
    <property type="entry name" value="SMALL-CONDUCTANCE MECHANOSENSITIVE CHANNEL"/>
    <property type="match status" value="1"/>
</dbReference>
<evidence type="ECO:0008006" key="4">
    <source>
        <dbReference type="Google" id="ProtNLM"/>
    </source>
</evidence>
<organism evidence="2 3">
    <name type="scientific">Candidatus Ryanbacteria bacterium CG10_big_fil_rev_8_21_14_0_10_43_42</name>
    <dbReference type="NCBI Taxonomy" id="1974864"/>
    <lineage>
        <taxon>Bacteria</taxon>
        <taxon>Candidatus Ryaniibacteriota</taxon>
    </lineage>
</organism>
<keyword evidence="1" id="KW-0812">Transmembrane</keyword>
<dbReference type="PANTHER" id="PTHR30221:SF1">
    <property type="entry name" value="SMALL-CONDUCTANCE MECHANOSENSITIVE CHANNEL"/>
    <property type="match status" value="1"/>
</dbReference>
<dbReference type="GO" id="GO:0008381">
    <property type="term" value="F:mechanosensitive monoatomic ion channel activity"/>
    <property type="evidence" value="ECO:0007669"/>
    <property type="project" value="InterPro"/>
</dbReference>
<reference evidence="3" key="1">
    <citation type="submission" date="2017-09" db="EMBL/GenBank/DDBJ databases">
        <title>Depth-based differentiation of microbial function through sediment-hosted aquifers and enrichment of novel symbionts in the deep terrestrial subsurface.</title>
        <authorList>
            <person name="Probst A.J."/>
            <person name="Ladd B."/>
            <person name="Jarett J.K."/>
            <person name="Geller-Mcgrath D.E."/>
            <person name="Sieber C.M.K."/>
            <person name="Emerson J.B."/>
            <person name="Anantharaman K."/>
            <person name="Thomas B.C."/>
            <person name="Malmstrom R."/>
            <person name="Stieglmeier M."/>
            <person name="Klingl A."/>
            <person name="Woyke T."/>
            <person name="Ryan C.M."/>
            <person name="Banfield J.F."/>
        </authorList>
    </citation>
    <scope>NUCLEOTIDE SEQUENCE [LARGE SCALE GENOMIC DNA]</scope>
</reference>
<gene>
    <name evidence="2" type="ORF">COU90_02315</name>
</gene>
<proteinExistence type="predicted"/>
<dbReference type="InterPro" id="IPR008910">
    <property type="entry name" value="MSC_TM_helix"/>
</dbReference>
<feature type="transmembrane region" description="Helical" evidence="1">
    <location>
        <begin position="190"/>
        <end position="210"/>
    </location>
</feature>
<dbReference type="InterPro" id="IPR045275">
    <property type="entry name" value="MscS_archaea/bacteria_type"/>
</dbReference>
<keyword evidence="1" id="KW-0472">Membrane</keyword>
<dbReference type="AlphaFoldDB" id="A0A2M8KXP1"/>
<comment type="caution">
    <text evidence="2">The sequence shown here is derived from an EMBL/GenBank/DDBJ whole genome shotgun (WGS) entry which is preliminary data.</text>
</comment>
<keyword evidence="1" id="KW-1133">Transmembrane helix</keyword>
<evidence type="ECO:0000313" key="3">
    <source>
        <dbReference type="Proteomes" id="UP000229098"/>
    </source>
</evidence>
<feature type="transmembrane region" description="Helical" evidence="1">
    <location>
        <begin position="28"/>
        <end position="50"/>
    </location>
</feature>
<accession>A0A2M8KXP1</accession>
<name>A0A2M8KXP1_9BACT</name>
<dbReference type="Gene3D" id="1.10.287.1260">
    <property type="match status" value="1"/>
</dbReference>
<feature type="transmembrane region" description="Helical" evidence="1">
    <location>
        <begin position="119"/>
        <end position="141"/>
    </location>
</feature>
<dbReference type="EMBL" id="PFEF01000005">
    <property type="protein sequence ID" value="PJE64653.1"/>
    <property type="molecule type" value="Genomic_DNA"/>
</dbReference>
<dbReference type="Pfam" id="PF05552">
    <property type="entry name" value="MS_channel_1st_1"/>
    <property type="match status" value="2"/>
</dbReference>
<protein>
    <recommendedName>
        <fullName evidence="4">Small-conductance mechanosensitive ion channel</fullName>
    </recommendedName>
</protein>
<sequence>MLVQTWGEVLISSMQTLWIGVVGFVPRLIVALIIFIIGWVIAVALGRLVMQVIRALKVDMALEGLGAKEVVTQAGFKLDSGAFVGELVKWFFIIVFLMASVDVLGLTEVTTFLRDIVLLYIPNVIVASIILVAAALLADVLQRVVRGSAQAAGLPSAAFLGGVTRWSIWVFAILAALYQLGVAGPFVQTLFTGFIAMVAIGGGLAFGLGGKDVAAQFLERLRSDITHNKK</sequence>
<feature type="transmembrane region" description="Helical" evidence="1">
    <location>
        <begin position="87"/>
        <end position="107"/>
    </location>
</feature>
<dbReference type="Proteomes" id="UP000229098">
    <property type="component" value="Unassembled WGS sequence"/>
</dbReference>
<evidence type="ECO:0000256" key="1">
    <source>
        <dbReference type="SAM" id="Phobius"/>
    </source>
</evidence>
<feature type="transmembrane region" description="Helical" evidence="1">
    <location>
        <begin position="153"/>
        <end position="178"/>
    </location>
</feature>
<evidence type="ECO:0000313" key="2">
    <source>
        <dbReference type="EMBL" id="PJE64653.1"/>
    </source>
</evidence>